<accession>A0AC34FUB9</accession>
<sequence length="689" mass="78228">MWIFVFLALICHTTAKIDPEVLKPCFERYDGHKLIHSMPFHSEFKMSQEENCLEFCAQATSRCRSIVYDKISQICHYFMVDGVELRQVAPQRGMAYFQLSDPNCAAAAIANTPSGEDTTTETIPPTVTEDVNGEEIPVMFAPENFPQPPHTSSSQTPSATSETPPTEDEGEIAVDDFANDDNNYMTQRPFKKYHKFDEKIDKTKAIVDEAVIYDDEGNLIQYQTSVSPSSKAENENEQHETSEATFEEHHQNNNNFDDVRVPQDESSTINEQNEKPTVISDDSDYHEQPNVNNNNKGEDDKDYDPVPIQADKESSTLSFIETRLEPTTTFEPEIVPSPATKAFKPKNFEPEIITDPPTTTPDPREEEFKNLQEQMKLLEKEVLQIREEEARKQQKYSPKFEVPKFPPSPLAFMEHSVPSILPEMKVFKVARKEFSEAAAKVEPEIRRSPSKQEKAAVPNIKPLAKAFASALNSDFENEDSDCPKGSSFIWIGVENSDLPKIGDLITKKSDTVEDCMERCKKIRINGHVCNAFGFNEKRMECTYGYEEDMFGVKPTKASDYSTRAFKKLCYPDTMGAFRDCTEFLAFRDYKLDISPKEVFDGLPSGREGVSGCVELCVLSTNFKCKAASFDFSNNQCQLFDKYSLSNPENFKEHKTDLKEARVQRAAINDIKIDTSLTPVRIDFRKLLRA</sequence>
<proteinExistence type="predicted"/>
<evidence type="ECO:0000313" key="1">
    <source>
        <dbReference type="Proteomes" id="UP000887579"/>
    </source>
</evidence>
<reference evidence="2" key="1">
    <citation type="submission" date="2022-11" db="UniProtKB">
        <authorList>
            <consortium name="WormBaseParasite"/>
        </authorList>
    </citation>
    <scope>IDENTIFICATION</scope>
</reference>
<dbReference type="WBParaSite" id="ES5_v2.g20999.t1">
    <property type="protein sequence ID" value="ES5_v2.g20999.t1"/>
    <property type="gene ID" value="ES5_v2.g20999"/>
</dbReference>
<dbReference type="Proteomes" id="UP000887579">
    <property type="component" value="Unplaced"/>
</dbReference>
<protein>
    <submittedName>
        <fullName evidence="2">Apple domain-containing protein</fullName>
    </submittedName>
</protein>
<name>A0AC34FUB9_9BILA</name>
<evidence type="ECO:0000313" key="2">
    <source>
        <dbReference type="WBParaSite" id="ES5_v2.g20999.t1"/>
    </source>
</evidence>
<organism evidence="1 2">
    <name type="scientific">Panagrolaimus sp. ES5</name>
    <dbReference type="NCBI Taxonomy" id="591445"/>
    <lineage>
        <taxon>Eukaryota</taxon>
        <taxon>Metazoa</taxon>
        <taxon>Ecdysozoa</taxon>
        <taxon>Nematoda</taxon>
        <taxon>Chromadorea</taxon>
        <taxon>Rhabditida</taxon>
        <taxon>Tylenchina</taxon>
        <taxon>Panagrolaimomorpha</taxon>
        <taxon>Panagrolaimoidea</taxon>
        <taxon>Panagrolaimidae</taxon>
        <taxon>Panagrolaimus</taxon>
    </lineage>
</organism>